<dbReference type="InterPro" id="IPR014746">
    <property type="entry name" value="Gln_synth/guanido_kin_cat_dom"/>
</dbReference>
<dbReference type="Pfam" id="PF04107">
    <property type="entry name" value="GCS2"/>
    <property type="match status" value="1"/>
</dbReference>
<dbReference type="GO" id="GO:0016879">
    <property type="term" value="F:ligase activity, forming carbon-nitrogen bonds"/>
    <property type="evidence" value="ECO:0007669"/>
    <property type="project" value="TreeGrafter"/>
</dbReference>
<evidence type="ECO:0000256" key="1">
    <source>
        <dbReference type="ARBA" id="ARBA00048819"/>
    </source>
</evidence>
<dbReference type="PANTHER" id="PTHR36510">
    <property type="entry name" value="GLUTAMATE--CYSTEINE LIGASE 2-RELATED"/>
    <property type="match status" value="1"/>
</dbReference>
<dbReference type="Gene3D" id="3.30.590.20">
    <property type="match status" value="1"/>
</dbReference>
<keyword evidence="3" id="KW-1185">Reference proteome</keyword>
<dbReference type="PANTHER" id="PTHR36510:SF3">
    <property type="entry name" value="CONSERVED PROTEIN"/>
    <property type="match status" value="1"/>
</dbReference>
<reference evidence="3" key="1">
    <citation type="submission" date="2016-10" db="EMBL/GenBank/DDBJ databases">
        <authorList>
            <person name="Varghese N."/>
            <person name="Submissions S."/>
        </authorList>
    </citation>
    <scope>NUCLEOTIDE SEQUENCE [LARGE SCALE GENOMIC DNA]</scope>
    <source>
        <strain evidence="3">IBRC-M 10403</strain>
    </source>
</reference>
<evidence type="ECO:0000313" key="2">
    <source>
        <dbReference type="EMBL" id="SDC96743.1"/>
    </source>
</evidence>
<dbReference type="SUPFAM" id="SSF55931">
    <property type="entry name" value="Glutamine synthetase/guanido kinase"/>
    <property type="match status" value="1"/>
</dbReference>
<dbReference type="AlphaFoldDB" id="A0A1G6QX09"/>
<dbReference type="OrthoDB" id="240589at2"/>
<dbReference type="EMBL" id="FMZZ01000006">
    <property type="protein sequence ID" value="SDC96743.1"/>
    <property type="molecule type" value="Genomic_DNA"/>
</dbReference>
<protein>
    <submittedName>
        <fullName evidence="2">Gamma-glutamyl:cysteine ligase YbdK, ATP-grasp superfamily</fullName>
    </submittedName>
</protein>
<organism evidence="2 3">
    <name type="scientific">Actinokineospora iranica</name>
    <dbReference type="NCBI Taxonomy" id="1271860"/>
    <lineage>
        <taxon>Bacteria</taxon>
        <taxon>Bacillati</taxon>
        <taxon>Actinomycetota</taxon>
        <taxon>Actinomycetes</taxon>
        <taxon>Pseudonocardiales</taxon>
        <taxon>Pseudonocardiaceae</taxon>
        <taxon>Actinokineospora</taxon>
    </lineage>
</organism>
<dbReference type="InterPro" id="IPR006336">
    <property type="entry name" value="GCS2"/>
</dbReference>
<gene>
    <name evidence="2" type="ORF">SAMN05216174_1067</name>
</gene>
<dbReference type="InterPro" id="IPR050141">
    <property type="entry name" value="GCL_type2/YbdK_subfam"/>
</dbReference>
<name>A0A1G6QX09_9PSEU</name>
<proteinExistence type="predicted"/>
<dbReference type="Proteomes" id="UP000199501">
    <property type="component" value="Unassembled WGS sequence"/>
</dbReference>
<comment type="catalytic activity">
    <reaction evidence="1">
        <text>L-cysteine + L-glutamate + ATP = gamma-L-glutamyl-L-cysteine + ADP + phosphate + H(+)</text>
        <dbReference type="Rhea" id="RHEA:13285"/>
        <dbReference type="ChEBI" id="CHEBI:15378"/>
        <dbReference type="ChEBI" id="CHEBI:29985"/>
        <dbReference type="ChEBI" id="CHEBI:30616"/>
        <dbReference type="ChEBI" id="CHEBI:35235"/>
        <dbReference type="ChEBI" id="CHEBI:43474"/>
        <dbReference type="ChEBI" id="CHEBI:58173"/>
        <dbReference type="ChEBI" id="CHEBI:456216"/>
        <dbReference type="EC" id="6.3.2.2"/>
    </reaction>
</comment>
<dbReference type="RefSeq" id="WP_091450439.1">
    <property type="nucleotide sequence ID" value="NZ_FMZZ01000006.1"/>
</dbReference>
<sequence>MGTQVSGRAAVSEVDPLFRRRLDQSLAVLRELVERPGFGGGAGTVGAELELFLCDDRGAPLPANIAVVEAAGDRRVVVEGNSHLTEINLSPAPLADTPFRAMRAEMDHCVAVLAAAAAQFGARIVPIGTLPTLRPADLTADSLTALPRYAAIDAALVGRRGEPFAIDIAGEDAVRLDWGSIALVGATCSWQVHLAVAPADYTRYYNAAQLATGPALAAAGNSPLLLGKRLWHESRIPLCEQVLDDRDRRARAQGRPGRVSFGRDWLTDGVVGLFAETVREHGPTLGELSEEDPERQLRAGAVPALNELRLHQSTVWTWNRPVYDPAGGGHVRVEMRALPSGPTAADMTANAAFLVGLLIWLGDELPDMAARLPFAAARGNFRAAARDGIGSTLAWPSGLLPGEKWTAADLVTRLIPLAAQGLRRAGTAPEDSDPLLATVAERVGSGQTGAVWQRRALAAAEERRTHREALADVVRRYADLADLGEPVHRWPVPGRARAIG</sequence>
<accession>A0A1G6QX09</accession>
<evidence type="ECO:0000313" key="3">
    <source>
        <dbReference type="Proteomes" id="UP000199501"/>
    </source>
</evidence>
<keyword evidence="2" id="KW-0436">Ligase</keyword>